<dbReference type="AlphaFoldDB" id="A0A1Y1VSR3"/>
<keyword evidence="2" id="KW-1185">Reference proteome</keyword>
<organism evidence="1 2">
    <name type="scientific">Linderina pennispora</name>
    <dbReference type="NCBI Taxonomy" id="61395"/>
    <lineage>
        <taxon>Eukaryota</taxon>
        <taxon>Fungi</taxon>
        <taxon>Fungi incertae sedis</taxon>
        <taxon>Zoopagomycota</taxon>
        <taxon>Kickxellomycotina</taxon>
        <taxon>Kickxellomycetes</taxon>
        <taxon>Kickxellales</taxon>
        <taxon>Kickxellaceae</taxon>
        <taxon>Linderina</taxon>
    </lineage>
</organism>
<evidence type="ECO:0000313" key="2">
    <source>
        <dbReference type="Proteomes" id="UP000193922"/>
    </source>
</evidence>
<gene>
    <name evidence="1" type="ORF">DL89DRAFT_34386</name>
</gene>
<name>A0A1Y1VSR3_9FUNG</name>
<proteinExistence type="predicted"/>
<accession>A0A1Y1VSR3</accession>
<dbReference type="EMBL" id="MCFD01000103">
    <property type="protein sequence ID" value="ORX64328.1"/>
    <property type="molecule type" value="Genomic_DNA"/>
</dbReference>
<sequence length="161" mass="17805">MPKSLLRSASSRCSSGFSFALRFASASCSSAKRHCTDKCWNRQIWMPTTWTWPAASGVNSRSTCPDPWAGITHRVGAPNLMRSVGLTRTTNATSFSSSANGNGFLQSSYKVGALVSNQQRRHVALHLHAGVVQEQTRLFASHRFCCCLYWHSRAWGTYTAE</sequence>
<dbReference type="RefSeq" id="XP_040739235.1">
    <property type="nucleotide sequence ID" value="XM_040891564.1"/>
</dbReference>
<reference evidence="1 2" key="1">
    <citation type="submission" date="2016-07" db="EMBL/GenBank/DDBJ databases">
        <title>Pervasive Adenine N6-methylation of Active Genes in Fungi.</title>
        <authorList>
            <consortium name="DOE Joint Genome Institute"/>
            <person name="Mondo S.J."/>
            <person name="Dannebaum R.O."/>
            <person name="Kuo R.C."/>
            <person name="Labutti K."/>
            <person name="Haridas S."/>
            <person name="Kuo A."/>
            <person name="Salamov A."/>
            <person name="Ahrendt S.R."/>
            <person name="Lipzen A."/>
            <person name="Sullivan W."/>
            <person name="Andreopoulos W.B."/>
            <person name="Clum A."/>
            <person name="Lindquist E."/>
            <person name="Daum C."/>
            <person name="Ramamoorthy G.K."/>
            <person name="Gryganskyi A."/>
            <person name="Culley D."/>
            <person name="Magnuson J.K."/>
            <person name="James T.Y."/>
            <person name="O'Malley M.A."/>
            <person name="Stajich J.E."/>
            <person name="Spatafora J.W."/>
            <person name="Visel A."/>
            <person name="Grigoriev I.V."/>
        </authorList>
    </citation>
    <scope>NUCLEOTIDE SEQUENCE [LARGE SCALE GENOMIC DNA]</scope>
    <source>
        <strain evidence="1 2">ATCC 12442</strain>
    </source>
</reference>
<protein>
    <submittedName>
        <fullName evidence="1">Uncharacterized protein</fullName>
    </submittedName>
</protein>
<comment type="caution">
    <text evidence="1">The sequence shown here is derived from an EMBL/GenBank/DDBJ whole genome shotgun (WGS) entry which is preliminary data.</text>
</comment>
<evidence type="ECO:0000313" key="1">
    <source>
        <dbReference type="EMBL" id="ORX64328.1"/>
    </source>
</evidence>
<dbReference type="Proteomes" id="UP000193922">
    <property type="component" value="Unassembled WGS sequence"/>
</dbReference>
<dbReference type="GeneID" id="63808212"/>